<evidence type="ECO:0000313" key="3">
    <source>
        <dbReference type="Proteomes" id="UP000229080"/>
    </source>
</evidence>
<feature type="non-terminal residue" evidence="2">
    <location>
        <position position="140"/>
    </location>
</feature>
<dbReference type="PANTHER" id="PTHR43330">
    <property type="entry name" value="METHIONINE AMINOPEPTIDASE"/>
    <property type="match status" value="1"/>
</dbReference>
<reference evidence="3" key="1">
    <citation type="submission" date="2017-09" db="EMBL/GenBank/DDBJ databases">
        <title>Depth-based differentiation of microbial function through sediment-hosted aquifers and enrichment of novel symbionts in the deep terrestrial subsurface.</title>
        <authorList>
            <person name="Probst A.J."/>
            <person name="Ladd B."/>
            <person name="Jarett J.K."/>
            <person name="Geller-Mcgrath D.E."/>
            <person name="Sieber C.M.K."/>
            <person name="Emerson J.B."/>
            <person name="Anantharaman K."/>
            <person name="Thomas B.C."/>
            <person name="Malmstrom R."/>
            <person name="Stieglmeier M."/>
            <person name="Klingl A."/>
            <person name="Woyke T."/>
            <person name="Ryan C.M."/>
            <person name="Banfield J.F."/>
        </authorList>
    </citation>
    <scope>NUCLEOTIDE SEQUENCE [LARGE SCALE GENOMIC DNA]</scope>
</reference>
<feature type="domain" description="Peptidase M24" evidence="1">
    <location>
        <begin position="11"/>
        <end position="124"/>
    </location>
</feature>
<organism evidence="2 3">
    <name type="scientific">Candidatus Portnoybacteria bacterium CG09_land_8_20_14_0_10_44_13</name>
    <dbReference type="NCBI Taxonomy" id="1974811"/>
    <lineage>
        <taxon>Bacteria</taxon>
        <taxon>Candidatus Portnoyibacteriota</taxon>
    </lineage>
</organism>
<evidence type="ECO:0000259" key="1">
    <source>
        <dbReference type="Pfam" id="PF00557"/>
    </source>
</evidence>
<dbReference type="Pfam" id="PF00557">
    <property type="entry name" value="Peptidase_M24"/>
    <property type="match status" value="1"/>
</dbReference>
<gene>
    <name evidence="2" type="ORF">COT61_03435</name>
</gene>
<evidence type="ECO:0000313" key="2">
    <source>
        <dbReference type="EMBL" id="PIS16506.1"/>
    </source>
</evidence>
<dbReference type="SUPFAM" id="SSF55920">
    <property type="entry name" value="Creatinase/aminopeptidase"/>
    <property type="match status" value="1"/>
</dbReference>
<dbReference type="PANTHER" id="PTHR43330:SF27">
    <property type="entry name" value="METHIONINE AMINOPEPTIDASE"/>
    <property type="match status" value="1"/>
</dbReference>
<comment type="caution">
    <text evidence="2">The sequence shown here is derived from an EMBL/GenBank/DDBJ whole genome shotgun (WGS) entry which is preliminary data.</text>
</comment>
<dbReference type="AlphaFoldDB" id="A0A2H0WV22"/>
<protein>
    <recommendedName>
        <fullName evidence="1">Peptidase M24 domain-containing protein</fullName>
    </recommendedName>
</protein>
<dbReference type="EMBL" id="PEZF01000113">
    <property type="protein sequence ID" value="PIS16506.1"/>
    <property type="molecule type" value="Genomic_DNA"/>
</dbReference>
<dbReference type="InterPro" id="IPR000994">
    <property type="entry name" value="Pept_M24"/>
</dbReference>
<dbReference type="Proteomes" id="UP000229080">
    <property type="component" value="Unassembled WGS sequence"/>
</dbReference>
<sequence length="140" mass="14891">MITIKTEQEIEIMRRGGEILAKILDEIAQAVKPGITTNELDELARELIFANGARPAFLGYEGFPAALCASVNEVVVHAIPSGDALKNGDIVGLDLGIVYPVKNCAGCFMVGNCSSRPEVKGLYTDMARTVPVGQVSKDAL</sequence>
<accession>A0A2H0WV22</accession>
<name>A0A2H0WV22_9BACT</name>
<dbReference type="GO" id="GO:0005829">
    <property type="term" value="C:cytosol"/>
    <property type="evidence" value="ECO:0007669"/>
    <property type="project" value="TreeGrafter"/>
</dbReference>
<dbReference type="InterPro" id="IPR036005">
    <property type="entry name" value="Creatinase/aminopeptidase-like"/>
</dbReference>
<dbReference type="Gene3D" id="3.90.230.10">
    <property type="entry name" value="Creatinase/methionine aminopeptidase superfamily"/>
    <property type="match status" value="1"/>
</dbReference>
<dbReference type="GO" id="GO:0070006">
    <property type="term" value="F:metalloaminopeptidase activity"/>
    <property type="evidence" value="ECO:0007669"/>
    <property type="project" value="TreeGrafter"/>
</dbReference>
<proteinExistence type="predicted"/>